<evidence type="ECO:0000313" key="2">
    <source>
        <dbReference type="EMBL" id="BFH72520.1"/>
    </source>
</evidence>
<name>A0AAT9GNP7_9CREN</name>
<proteinExistence type="predicted"/>
<organism evidence="2">
    <name type="scientific">Sulfurisphaera javensis</name>
    <dbReference type="NCBI Taxonomy" id="2049879"/>
    <lineage>
        <taxon>Archaea</taxon>
        <taxon>Thermoproteota</taxon>
        <taxon>Thermoprotei</taxon>
        <taxon>Sulfolobales</taxon>
        <taxon>Sulfolobaceae</taxon>
        <taxon>Sulfurisphaera</taxon>
    </lineage>
</organism>
<dbReference type="GeneID" id="92353396"/>
<dbReference type="EMBL" id="AP031322">
    <property type="protein sequence ID" value="BFH72520.1"/>
    <property type="molecule type" value="Genomic_DNA"/>
</dbReference>
<dbReference type="InterPro" id="IPR006076">
    <property type="entry name" value="FAD-dep_OxRdtase"/>
</dbReference>
<sequence>MADLTIIGSGITGLLISSLYKGNSEIYEEVKNIENLNSNASLWTIIPPLCGKYMEECLDSIKFYEDISKRYGVYSKITYTLTDQKLNGTLLSEDELHELEPNIRLNGEIRKIENSFFIEGEELIKKLVSTNNVFLGKKVISLEVENEEVKYIRFSSNERVSVERLIIAGGYWINELYPINLNPFKGHLIVTSTNYSLNGIIHYKGKIIVKGENNLYINGDSNKDASLEINYNIVRDHLNIVSRIIPISKNVKIRVGIRSVSNDGEPIIKKVFKNTIIVSGFRFGFALAPFLAREALKIIEGM</sequence>
<dbReference type="KEGG" id="sjv:SJAV_04640"/>
<dbReference type="Gene3D" id="3.30.9.10">
    <property type="entry name" value="D-Amino Acid Oxidase, subunit A, domain 2"/>
    <property type="match status" value="1"/>
</dbReference>
<dbReference type="Gene3D" id="3.50.50.60">
    <property type="entry name" value="FAD/NAD(P)-binding domain"/>
    <property type="match status" value="1"/>
</dbReference>
<dbReference type="Pfam" id="PF01266">
    <property type="entry name" value="DAO"/>
    <property type="match status" value="1"/>
</dbReference>
<dbReference type="SUPFAM" id="SSF51905">
    <property type="entry name" value="FAD/NAD(P)-binding domain"/>
    <property type="match status" value="1"/>
</dbReference>
<evidence type="ECO:0000259" key="1">
    <source>
        <dbReference type="Pfam" id="PF01266"/>
    </source>
</evidence>
<accession>A0AAT9GNP7</accession>
<gene>
    <name evidence="2" type="ORF">SJAV_04640</name>
</gene>
<dbReference type="InterPro" id="IPR036188">
    <property type="entry name" value="FAD/NAD-bd_sf"/>
</dbReference>
<feature type="domain" description="FAD dependent oxidoreductase" evidence="1">
    <location>
        <begin position="87"/>
        <end position="294"/>
    </location>
</feature>
<reference evidence="2" key="1">
    <citation type="submission" date="2024-03" db="EMBL/GenBank/DDBJ databases">
        <title>Complete genome sequence of Sulfurisphaera javensis strain KD-1.</title>
        <authorList>
            <person name="Sakai H."/>
            <person name="Nur N."/>
            <person name="Suwanto A."/>
            <person name="Kurosawa N."/>
        </authorList>
    </citation>
    <scope>NUCLEOTIDE SEQUENCE</scope>
    <source>
        <strain evidence="2">KD-1</strain>
    </source>
</reference>
<protein>
    <submittedName>
        <fullName evidence="2">FAD-dependent oxidoreductase</fullName>
    </submittedName>
</protein>
<dbReference type="AlphaFoldDB" id="A0AAT9GNP7"/>
<dbReference type="RefSeq" id="WP_369610737.1">
    <property type="nucleotide sequence ID" value="NZ_AP031322.1"/>
</dbReference>